<organism evidence="1 2">
    <name type="scientific">Tateyamaria armeniaca</name>
    <dbReference type="NCBI Taxonomy" id="2518930"/>
    <lineage>
        <taxon>Bacteria</taxon>
        <taxon>Pseudomonadati</taxon>
        <taxon>Pseudomonadota</taxon>
        <taxon>Alphaproteobacteria</taxon>
        <taxon>Rhodobacterales</taxon>
        <taxon>Roseobacteraceae</taxon>
        <taxon>Tateyamaria</taxon>
    </lineage>
</organism>
<reference evidence="1 2" key="1">
    <citation type="submission" date="2024-08" db="EMBL/GenBank/DDBJ databases">
        <title>Tateyamaria sp. nov., isolated from marine algae.</title>
        <authorList>
            <person name="Choi B.J."/>
            <person name="Kim J.M."/>
            <person name="Lee J.K."/>
            <person name="Choi D.G."/>
            <person name="Bayburt H."/>
            <person name="Baek J.H."/>
            <person name="Han D.M."/>
            <person name="Jeon C.O."/>
        </authorList>
    </citation>
    <scope>NUCLEOTIDE SEQUENCE [LARGE SCALE GENOMIC DNA]</scope>
    <source>
        <strain evidence="1 2">KMU-156</strain>
    </source>
</reference>
<proteinExistence type="predicted"/>
<sequence length="79" mass="8525">MHSLRAEYRPQTTIALGDAPNDIKMIEACDLGVIIANSHRAPLPTLAGEAEGRIVRTGQAGPVGWNRAMMDMLAQLDLI</sequence>
<dbReference type="RefSeq" id="WP_407593657.1">
    <property type="nucleotide sequence ID" value="NZ_JBHDIY010000002.1"/>
</dbReference>
<gene>
    <name evidence="1" type="ORF">ACERZ8_18630</name>
</gene>
<dbReference type="GO" id="GO:0016787">
    <property type="term" value="F:hydrolase activity"/>
    <property type="evidence" value="ECO:0007669"/>
    <property type="project" value="UniProtKB-KW"/>
</dbReference>
<dbReference type="Proteomes" id="UP001627408">
    <property type="component" value="Unassembled WGS sequence"/>
</dbReference>
<dbReference type="Gene3D" id="3.40.50.1000">
    <property type="entry name" value="HAD superfamily/HAD-like"/>
    <property type="match status" value="1"/>
</dbReference>
<dbReference type="Pfam" id="PF08282">
    <property type="entry name" value="Hydrolase_3"/>
    <property type="match status" value="1"/>
</dbReference>
<evidence type="ECO:0000313" key="1">
    <source>
        <dbReference type="EMBL" id="MFL4471793.1"/>
    </source>
</evidence>
<accession>A0ABW8UXA0</accession>
<keyword evidence="1" id="KW-0378">Hydrolase</keyword>
<dbReference type="InterPro" id="IPR036412">
    <property type="entry name" value="HAD-like_sf"/>
</dbReference>
<evidence type="ECO:0000313" key="2">
    <source>
        <dbReference type="Proteomes" id="UP001627408"/>
    </source>
</evidence>
<protein>
    <submittedName>
        <fullName evidence="1">HAD hydrolase family protein</fullName>
    </submittedName>
</protein>
<dbReference type="SUPFAM" id="SSF56784">
    <property type="entry name" value="HAD-like"/>
    <property type="match status" value="1"/>
</dbReference>
<name>A0ABW8UXA0_9RHOB</name>
<comment type="caution">
    <text evidence="1">The sequence shown here is derived from an EMBL/GenBank/DDBJ whole genome shotgun (WGS) entry which is preliminary data.</text>
</comment>
<keyword evidence="2" id="KW-1185">Reference proteome</keyword>
<dbReference type="EMBL" id="JBHDIY010000002">
    <property type="protein sequence ID" value="MFL4471793.1"/>
    <property type="molecule type" value="Genomic_DNA"/>
</dbReference>
<dbReference type="InterPro" id="IPR023214">
    <property type="entry name" value="HAD_sf"/>
</dbReference>